<keyword evidence="8 10" id="KW-0464">Manganese</keyword>
<keyword evidence="3 10" id="KW-0255">Endonuclease</keyword>
<evidence type="ECO:0000313" key="11">
    <source>
        <dbReference type="EMBL" id="PIZ38858.1"/>
    </source>
</evidence>
<dbReference type="RefSeq" id="WP_286678676.1">
    <property type="nucleotide sequence ID" value="NZ_MNXI01000096.1"/>
</dbReference>
<evidence type="ECO:0000256" key="4">
    <source>
        <dbReference type="ARBA" id="ARBA00022801"/>
    </source>
</evidence>
<evidence type="ECO:0000256" key="5">
    <source>
        <dbReference type="ARBA" id="ARBA00022842"/>
    </source>
</evidence>
<organism evidence="11 12">
    <name type="scientific">Candidatus Aquicultor secundus</name>
    <dbReference type="NCBI Taxonomy" id="1973895"/>
    <lineage>
        <taxon>Bacteria</taxon>
        <taxon>Bacillati</taxon>
        <taxon>Actinomycetota</taxon>
        <taxon>Candidatus Aquicultoria</taxon>
        <taxon>Candidatus Aquicultorales</taxon>
        <taxon>Candidatus Aquicultoraceae</taxon>
        <taxon>Candidatus Aquicultor</taxon>
    </lineage>
</organism>
<dbReference type="InterPro" id="IPR042211">
    <property type="entry name" value="CRISPR-assoc_Cas1_N"/>
</dbReference>
<name>A0A2M7T7Z0_9ACTN</name>
<comment type="cofactor">
    <cofactor evidence="10">
        <name>Mg(2+)</name>
        <dbReference type="ChEBI" id="CHEBI:18420"/>
    </cofactor>
    <cofactor evidence="10">
        <name>Mn(2+)</name>
        <dbReference type="ChEBI" id="CHEBI:29035"/>
    </cofactor>
</comment>
<evidence type="ECO:0000256" key="1">
    <source>
        <dbReference type="ARBA" id="ARBA00022722"/>
    </source>
</evidence>
<dbReference type="InterPro" id="IPR050646">
    <property type="entry name" value="Cas1"/>
</dbReference>
<dbReference type="EMBL" id="PFNG01000135">
    <property type="protein sequence ID" value="PIZ38858.1"/>
    <property type="molecule type" value="Genomic_DNA"/>
</dbReference>
<dbReference type="Pfam" id="PF01867">
    <property type="entry name" value="Cas_Cas1"/>
    <property type="match status" value="1"/>
</dbReference>
<dbReference type="Gene3D" id="1.20.120.920">
    <property type="entry name" value="CRISPR-associated endonuclease Cas1, C-terminal domain"/>
    <property type="match status" value="1"/>
</dbReference>
<accession>A0A2M7T7Z0</accession>
<dbReference type="GO" id="GO:0003677">
    <property type="term" value="F:DNA binding"/>
    <property type="evidence" value="ECO:0007669"/>
    <property type="project" value="UniProtKB-KW"/>
</dbReference>
<evidence type="ECO:0000256" key="2">
    <source>
        <dbReference type="ARBA" id="ARBA00022723"/>
    </source>
</evidence>
<dbReference type="EC" id="3.1.-.-" evidence="10"/>
<dbReference type="AlphaFoldDB" id="A0A2M7T7Z0"/>
<evidence type="ECO:0000256" key="8">
    <source>
        <dbReference type="ARBA" id="ARBA00023211"/>
    </source>
</evidence>
<keyword evidence="4 10" id="KW-0378">Hydrolase</keyword>
<comment type="similarity">
    <text evidence="10">Belongs to the CRISPR-associated endonuclease Cas1 family.</text>
</comment>
<evidence type="ECO:0000256" key="3">
    <source>
        <dbReference type="ARBA" id="ARBA00022759"/>
    </source>
</evidence>
<dbReference type="GO" id="GO:0004519">
    <property type="term" value="F:endonuclease activity"/>
    <property type="evidence" value="ECO:0007669"/>
    <property type="project" value="UniProtKB-UniRule"/>
</dbReference>
<keyword evidence="7 10" id="KW-0238">DNA-binding</keyword>
<dbReference type="GO" id="GO:0043571">
    <property type="term" value="P:maintenance of CRISPR repeat elements"/>
    <property type="evidence" value="ECO:0007669"/>
    <property type="project" value="UniProtKB-UniRule"/>
</dbReference>
<sequence length="335" mass="37953">MDIIVSEFGYFLGKKSERLVIKENGKIKEEVPFFKINQVLITSNGVSLSSDVIKECAVAGIPLTFLSSDGKPYAIIQSPHLQGTVITRREQMVAYNDHRGFELAKQFARGKISNQVNLLKYASKYRKTADPEAYELLRTNVSKIEDIKKSLDGLIVECIDEGRESILNLEGRSASIYWSSVARIIPATYSFTSREKRGATDIVNSLLNYGYGILYSQIAMAIALAGLDPYAGFLHVDRSGKPSLVLDLIEEFRQPVVDKTILGMLGRNADWRVVDGKLDDKTRRDLAERIMERLEARETYERKKFTLRTIIQRQARAVAAYVRREKPYKPFLAGW</sequence>
<dbReference type="Gene3D" id="3.100.10.20">
    <property type="entry name" value="CRISPR-associated endonuclease Cas1, N-terminal domain"/>
    <property type="match status" value="1"/>
</dbReference>
<evidence type="ECO:0000256" key="9">
    <source>
        <dbReference type="ARBA" id="ARBA00038592"/>
    </source>
</evidence>
<proteinExistence type="inferred from homology"/>
<evidence type="ECO:0000256" key="6">
    <source>
        <dbReference type="ARBA" id="ARBA00023118"/>
    </source>
</evidence>
<dbReference type="GO" id="GO:0046872">
    <property type="term" value="F:metal ion binding"/>
    <property type="evidence" value="ECO:0007669"/>
    <property type="project" value="UniProtKB-UniRule"/>
</dbReference>
<feature type="binding site" evidence="10">
    <location>
        <position position="250"/>
    </location>
    <ligand>
        <name>Mn(2+)</name>
        <dbReference type="ChEBI" id="CHEBI:29035"/>
    </ligand>
</feature>
<keyword evidence="6 10" id="KW-0051">Antiviral defense</keyword>
<feature type="binding site" evidence="10">
    <location>
        <position position="170"/>
    </location>
    <ligand>
        <name>Mn(2+)</name>
        <dbReference type="ChEBI" id="CHEBI:29035"/>
    </ligand>
</feature>
<comment type="subunit">
    <text evidence="9 10">Homodimer, forms a heterotetramer with a Cas2 homodimer.</text>
</comment>
<protein>
    <recommendedName>
        <fullName evidence="10">CRISPR-associated endonuclease Cas1</fullName>
        <ecNumber evidence="10">3.1.-.-</ecNumber>
    </recommendedName>
</protein>
<evidence type="ECO:0000313" key="12">
    <source>
        <dbReference type="Proteomes" id="UP000230956"/>
    </source>
</evidence>
<dbReference type="InterPro" id="IPR002729">
    <property type="entry name" value="CRISPR-assoc_Cas1"/>
</dbReference>
<comment type="function">
    <text evidence="10">CRISPR (clustered regularly interspaced short palindromic repeat), is an adaptive immune system that provides protection against mobile genetic elements (viruses, transposable elements and conjugative plasmids). CRISPR clusters contain spacers, sequences complementary to antecedent mobile elements, and target invading nucleic acids. CRISPR clusters are transcribed and processed into CRISPR RNA (crRNA). Acts as a dsDNA endonuclease. Involved in the integration of spacer DNA into the CRISPR cassette.</text>
</comment>
<dbReference type="PANTHER" id="PTHR34353">
    <property type="entry name" value="CRISPR-ASSOCIATED ENDONUCLEASE CAS1 1"/>
    <property type="match status" value="1"/>
</dbReference>
<comment type="caution">
    <text evidence="11">The sequence shown here is derived from an EMBL/GenBank/DDBJ whole genome shotgun (WGS) entry which is preliminary data.</text>
</comment>
<dbReference type="Proteomes" id="UP000230956">
    <property type="component" value="Unassembled WGS sequence"/>
</dbReference>
<keyword evidence="2 10" id="KW-0479">Metal-binding</keyword>
<dbReference type="NCBIfam" id="TIGR00287">
    <property type="entry name" value="cas1"/>
    <property type="match status" value="1"/>
</dbReference>
<reference evidence="12" key="1">
    <citation type="submission" date="2017-09" db="EMBL/GenBank/DDBJ databases">
        <title>Depth-based differentiation of microbial function through sediment-hosted aquifers and enrichment of novel symbionts in the deep terrestrial subsurface.</title>
        <authorList>
            <person name="Probst A.J."/>
            <person name="Ladd B."/>
            <person name="Jarett J.K."/>
            <person name="Geller-Mcgrath D.E."/>
            <person name="Sieber C.M.K."/>
            <person name="Emerson J.B."/>
            <person name="Anantharaman K."/>
            <person name="Thomas B.C."/>
            <person name="Malmstrom R."/>
            <person name="Stieglmeier M."/>
            <person name="Klingl A."/>
            <person name="Woyke T."/>
            <person name="Ryan C.M."/>
            <person name="Banfield J.F."/>
        </authorList>
    </citation>
    <scope>NUCLEOTIDE SEQUENCE [LARGE SCALE GENOMIC DNA]</scope>
</reference>
<dbReference type="InterPro" id="IPR042206">
    <property type="entry name" value="CRISPR-assoc_Cas1_C"/>
</dbReference>
<dbReference type="GO" id="GO:0051607">
    <property type="term" value="P:defense response to virus"/>
    <property type="evidence" value="ECO:0007669"/>
    <property type="project" value="UniProtKB-UniRule"/>
</dbReference>
<dbReference type="PANTHER" id="PTHR34353:SF2">
    <property type="entry name" value="CRISPR-ASSOCIATED ENDONUCLEASE CAS1 1"/>
    <property type="match status" value="1"/>
</dbReference>
<dbReference type="HAMAP" id="MF_01470">
    <property type="entry name" value="Cas1"/>
    <property type="match status" value="1"/>
</dbReference>
<keyword evidence="1 10" id="KW-0540">Nuclease</keyword>
<keyword evidence="5 10" id="KW-0460">Magnesium</keyword>
<feature type="binding site" evidence="10">
    <location>
        <position position="235"/>
    </location>
    <ligand>
        <name>Mn(2+)</name>
        <dbReference type="ChEBI" id="CHEBI:29035"/>
    </ligand>
</feature>
<dbReference type="GO" id="GO:0016787">
    <property type="term" value="F:hydrolase activity"/>
    <property type="evidence" value="ECO:0007669"/>
    <property type="project" value="UniProtKB-KW"/>
</dbReference>
<dbReference type="CDD" id="cd09634">
    <property type="entry name" value="Cas1_I-II-III"/>
    <property type="match status" value="1"/>
</dbReference>
<evidence type="ECO:0000256" key="10">
    <source>
        <dbReference type="HAMAP-Rule" id="MF_01470"/>
    </source>
</evidence>
<gene>
    <name evidence="10 11" type="primary">cas1</name>
    <name evidence="11" type="ORF">COY37_05670</name>
</gene>
<evidence type="ECO:0000256" key="7">
    <source>
        <dbReference type="ARBA" id="ARBA00023125"/>
    </source>
</evidence>